<gene>
    <name evidence="2" type="ORF">D0C37_15730</name>
</gene>
<organism evidence="2 3">
    <name type="scientific">Streptomyces koyangensis</name>
    <dbReference type="NCBI Taxonomy" id="188770"/>
    <lineage>
        <taxon>Bacteria</taxon>
        <taxon>Bacillati</taxon>
        <taxon>Actinomycetota</taxon>
        <taxon>Actinomycetes</taxon>
        <taxon>Kitasatosporales</taxon>
        <taxon>Streptomycetaceae</taxon>
        <taxon>Streptomyces</taxon>
        <taxon>Streptomyces aurantiacus group</taxon>
    </lineage>
</organism>
<accession>A0A385DC59</accession>
<name>A0A385DC59_9ACTN</name>
<sequence length="300" mass="32267">MHPALPHRSWRPGDSSSGPTTPDQHVLRAVGAVLGAVDAVLPPDGWHLKGSAALLGWAGPGARIPPDVDLALAESVAGVLLATGMLPSPAPGTRVAVLRSERMTFHRADRPPVHRALARVEARGLAVDVPLNLALIPDHVAFADPGTHLLVFPGGPEPEGVPAATYGRCLAQKLLRYTLHRSGGRRATRWTDLLDFLICAGSSRAPRLAQWTLRADIAAELAVVERDWPSLPAPPAEWLDFWDAAMFRHGHSYGRLDEAVAKAEAFWGPVLEEGPTWEGSTSGVEWDPEAWEWRKAAGFG</sequence>
<dbReference type="RefSeq" id="WP_117349624.1">
    <property type="nucleotide sequence ID" value="NZ_CP031742.1"/>
</dbReference>
<reference evidence="2 3" key="1">
    <citation type="submission" date="2018-08" db="EMBL/GenBank/DDBJ databases">
        <authorList>
            <person name="Ferrada E.E."/>
            <person name="Latorre B.A."/>
        </authorList>
    </citation>
    <scope>NUCLEOTIDE SEQUENCE [LARGE SCALE GENOMIC DNA]</scope>
    <source>
        <strain evidence="2 3">VK-A60T</strain>
    </source>
</reference>
<evidence type="ECO:0000256" key="1">
    <source>
        <dbReference type="SAM" id="MobiDB-lite"/>
    </source>
</evidence>
<feature type="region of interest" description="Disordered" evidence="1">
    <location>
        <begin position="1"/>
        <end position="23"/>
    </location>
</feature>
<evidence type="ECO:0000313" key="2">
    <source>
        <dbReference type="EMBL" id="AXQ55916.1"/>
    </source>
</evidence>
<feature type="compositionally biased region" description="Polar residues" evidence="1">
    <location>
        <begin position="14"/>
        <end position="23"/>
    </location>
</feature>
<dbReference type="EMBL" id="CP031742">
    <property type="protein sequence ID" value="AXQ55916.1"/>
    <property type="molecule type" value="Genomic_DNA"/>
</dbReference>
<dbReference type="AlphaFoldDB" id="A0A385DC59"/>
<protein>
    <recommendedName>
        <fullName evidence="4">Nucleotidyl transferase AbiEii/AbiGii toxin family protein</fullName>
    </recommendedName>
</protein>
<dbReference type="Proteomes" id="UP000259636">
    <property type="component" value="Chromosome"/>
</dbReference>
<dbReference type="GeneID" id="300115622"/>
<evidence type="ECO:0000313" key="3">
    <source>
        <dbReference type="Proteomes" id="UP000259636"/>
    </source>
</evidence>
<dbReference type="KEGG" id="sky:D0C37_15730"/>
<evidence type="ECO:0008006" key="4">
    <source>
        <dbReference type="Google" id="ProtNLM"/>
    </source>
</evidence>
<proteinExistence type="predicted"/>